<dbReference type="AlphaFoldDB" id="A0A9X4QW05"/>
<proteinExistence type="predicted"/>
<gene>
    <name evidence="2" type="ORF">OMP40_34975</name>
</gene>
<protein>
    <submittedName>
        <fullName evidence="2">EAL domain-containing protein</fullName>
    </submittedName>
</protein>
<dbReference type="PANTHER" id="PTHR33121">
    <property type="entry name" value="CYCLIC DI-GMP PHOSPHODIESTERASE PDEF"/>
    <property type="match status" value="1"/>
</dbReference>
<name>A0A9X4QW05_9BACL</name>
<reference evidence="2" key="1">
    <citation type="submission" date="2022-10" db="EMBL/GenBank/DDBJ databases">
        <title>Comparative genomic analysis of Cohnella hashimotonis sp. nov., isolated from the International Space Station.</title>
        <authorList>
            <person name="Simpson A."/>
            <person name="Venkateswaran K."/>
        </authorList>
    </citation>
    <scope>NUCLEOTIDE SEQUENCE</scope>
    <source>
        <strain evidence="2">DSM 28161</strain>
    </source>
</reference>
<dbReference type="PROSITE" id="PS50883">
    <property type="entry name" value="EAL"/>
    <property type="match status" value="1"/>
</dbReference>
<dbReference type="EMBL" id="JAPDIA010000009">
    <property type="protein sequence ID" value="MDG0813911.1"/>
    <property type="molecule type" value="Genomic_DNA"/>
</dbReference>
<dbReference type="Pfam" id="PF00563">
    <property type="entry name" value="EAL"/>
    <property type="match status" value="1"/>
</dbReference>
<dbReference type="PANTHER" id="PTHR33121:SF70">
    <property type="entry name" value="SIGNALING PROTEIN YKOW"/>
    <property type="match status" value="1"/>
</dbReference>
<dbReference type="InterPro" id="IPR050706">
    <property type="entry name" value="Cyclic-di-GMP_PDE-like"/>
</dbReference>
<sequence length="79" mass="9022">MIVAMARQLKLDIVAEGVENEELIRLLKELGCFNVQGYYCSQPMPAEEIPGSLQPDRLRWRREASCPTSAAVLLFFNMY</sequence>
<evidence type="ECO:0000313" key="3">
    <source>
        <dbReference type="Proteomes" id="UP001153404"/>
    </source>
</evidence>
<dbReference type="InterPro" id="IPR001633">
    <property type="entry name" value="EAL_dom"/>
</dbReference>
<dbReference type="Gene3D" id="3.20.20.450">
    <property type="entry name" value="EAL domain"/>
    <property type="match status" value="1"/>
</dbReference>
<evidence type="ECO:0000259" key="1">
    <source>
        <dbReference type="PROSITE" id="PS50883"/>
    </source>
</evidence>
<dbReference type="InterPro" id="IPR035919">
    <property type="entry name" value="EAL_sf"/>
</dbReference>
<organism evidence="2 3">
    <name type="scientific">Cohnella rhizosphaerae</name>
    <dbReference type="NCBI Taxonomy" id="1457232"/>
    <lineage>
        <taxon>Bacteria</taxon>
        <taxon>Bacillati</taxon>
        <taxon>Bacillota</taxon>
        <taxon>Bacilli</taxon>
        <taxon>Bacillales</taxon>
        <taxon>Paenibacillaceae</taxon>
        <taxon>Cohnella</taxon>
    </lineage>
</organism>
<keyword evidence="3" id="KW-1185">Reference proteome</keyword>
<feature type="domain" description="EAL" evidence="1">
    <location>
        <begin position="1"/>
        <end position="57"/>
    </location>
</feature>
<dbReference type="GO" id="GO:0071111">
    <property type="term" value="F:cyclic-guanylate-specific phosphodiesterase activity"/>
    <property type="evidence" value="ECO:0007669"/>
    <property type="project" value="InterPro"/>
</dbReference>
<comment type="caution">
    <text evidence="2">The sequence shown here is derived from an EMBL/GenBank/DDBJ whole genome shotgun (WGS) entry which is preliminary data.</text>
</comment>
<dbReference type="RefSeq" id="WP_277538387.1">
    <property type="nucleotide sequence ID" value="NZ_JAPDIA010000009.1"/>
</dbReference>
<dbReference type="Proteomes" id="UP001153404">
    <property type="component" value="Unassembled WGS sequence"/>
</dbReference>
<accession>A0A9X4QW05</accession>
<dbReference type="SUPFAM" id="SSF141868">
    <property type="entry name" value="EAL domain-like"/>
    <property type="match status" value="1"/>
</dbReference>
<evidence type="ECO:0000313" key="2">
    <source>
        <dbReference type="EMBL" id="MDG0813911.1"/>
    </source>
</evidence>